<sequence>MGPLELPAHLCDAARRSHDEAFGAWVDALPAVVAAAAQRWSLRLGDPYQPGGACSWVAPARDPAGRRLVLKVGWRHDEAQDEAAGLRAWAGDGSVRLYESRADTSTMMFLLERCEPGTTLRVLPEAEQDVVIAGLLTRLWQAPAGGHPFRPLSRMCADWADECEARPTSLDPGLIRAGLALLRELPVNAESSALLCTDLHAGNVIAARREPWLVIDPKPYTGDPHYDVLQHLLNGRERLLADPRALAHRMADLTGLDRDRVVAWLFARSVRESFEQKELRPVAAALASLV</sequence>
<dbReference type="SUPFAM" id="SSF56112">
    <property type="entry name" value="Protein kinase-like (PK-like)"/>
    <property type="match status" value="1"/>
</dbReference>
<organism evidence="1 2">
    <name type="scientific">Kineosporia mesophila</name>
    <dbReference type="NCBI Taxonomy" id="566012"/>
    <lineage>
        <taxon>Bacteria</taxon>
        <taxon>Bacillati</taxon>
        <taxon>Actinomycetota</taxon>
        <taxon>Actinomycetes</taxon>
        <taxon>Kineosporiales</taxon>
        <taxon>Kineosporiaceae</taxon>
        <taxon>Kineosporia</taxon>
    </lineage>
</organism>
<dbReference type="Gene3D" id="1.10.510.10">
    <property type="entry name" value="Transferase(Phosphotransferase) domain 1"/>
    <property type="match status" value="1"/>
</dbReference>
<name>A0ABP6Z8C5_9ACTN</name>
<evidence type="ECO:0000313" key="2">
    <source>
        <dbReference type="Proteomes" id="UP001501074"/>
    </source>
</evidence>
<dbReference type="InterPro" id="IPR006748">
    <property type="entry name" value="NH2Glyco/OHUrea_AB-resist_kin"/>
</dbReference>
<gene>
    <name evidence="1" type="ORF">GCM10022223_16680</name>
</gene>
<dbReference type="InterPro" id="IPR011009">
    <property type="entry name" value="Kinase-like_dom_sf"/>
</dbReference>
<dbReference type="Proteomes" id="UP001501074">
    <property type="component" value="Unassembled WGS sequence"/>
</dbReference>
<dbReference type="RefSeq" id="WP_231485236.1">
    <property type="nucleotide sequence ID" value="NZ_BAAAZO010000002.1"/>
</dbReference>
<proteinExistence type="predicted"/>
<reference evidence="2" key="1">
    <citation type="journal article" date="2019" name="Int. J. Syst. Evol. Microbiol.">
        <title>The Global Catalogue of Microorganisms (GCM) 10K type strain sequencing project: providing services to taxonomists for standard genome sequencing and annotation.</title>
        <authorList>
            <consortium name="The Broad Institute Genomics Platform"/>
            <consortium name="The Broad Institute Genome Sequencing Center for Infectious Disease"/>
            <person name="Wu L."/>
            <person name="Ma J."/>
        </authorList>
    </citation>
    <scope>NUCLEOTIDE SEQUENCE [LARGE SCALE GENOMIC DNA]</scope>
    <source>
        <strain evidence="2">JCM 16902</strain>
    </source>
</reference>
<comment type="caution">
    <text evidence="1">The sequence shown here is derived from an EMBL/GenBank/DDBJ whole genome shotgun (WGS) entry which is preliminary data.</text>
</comment>
<evidence type="ECO:0000313" key="1">
    <source>
        <dbReference type="EMBL" id="GAA3601622.1"/>
    </source>
</evidence>
<keyword evidence="2" id="KW-1185">Reference proteome</keyword>
<accession>A0ABP6Z8C5</accession>
<dbReference type="EMBL" id="BAAAZO010000002">
    <property type="protein sequence ID" value="GAA3601622.1"/>
    <property type="molecule type" value="Genomic_DNA"/>
</dbReference>
<dbReference type="Pfam" id="PF04655">
    <property type="entry name" value="APH_6_hur"/>
    <property type="match status" value="1"/>
</dbReference>
<protein>
    <submittedName>
        <fullName evidence="1">Streptomycin 6-kinase</fullName>
    </submittedName>
</protein>